<dbReference type="RefSeq" id="WP_379837341.1">
    <property type="nucleotide sequence ID" value="NZ_JBHRYQ010000001.1"/>
</dbReference>
<comment type="similarity">
    <text evidence="1">Belongs to the peptidase S45 family.</text>
</comment>
<sequence>MYKTILLVLISFVGFSQKFTKNEVEKWKEQAQNVTITRDNWGIPHIEGVTDADAVFGLMYAQCEDDFKRIELNYLEKLGRLSEIYGESKLYDDLQIRILIKESDAKADYKNAQPWMKKLLDSFAAGMNYYLYTHPETAPKLLTRFEPWYPLLWTDGSIGAISTADLSIGDLKAFYAGESKVGAVKKLNEDYEQTGSNGFAIAPKLSKSGYAMLYINPHTTFYFRPEVHVKSGEGLNAYGAVTWGQFFIYQGFNPYCGWMHTSSNADVADTYLEKVTTRKNKLYYQYENTLKPIKTEEIQIKYLENDKIKVKIFKEYTTHHGPIMAIEGDNWVSLKSYNRAAKSLEQSWIRTKAKGMQDYMAAMNLKANTSNNTVFADNKGNIAYWHGNYMPIRDFKLNWSKPVDGSTKETEYKGLHEVSETVHVYNPDNGWIQNCNSTPFTSAGNNSPIKTNYPSYMAPDGENFRGVNATRLLSKVDSINLDELIKLGYDNFLPAFEVLIPGFVEKTKDKVDLEIMPIRDMFKDWDYRVDENSIEALLAIEWAQRLNPSIRKIYVDQGEMDQVESTKYFIANASPEELIAAMKDVINTLKQNFGTWGVTWGEINRFQRLNNNIPTENDDSQPSFAMRNASALWGCLPSFNSRTVNGSKKRYGYSGNSFVCAVEFGERIKAKSLLAGGVSGDVNSKNFNDQAEMFVNGQFKDVLFYPEDIEKNAVRKYNPGQ</sequence>
<accession>A0ABV7YXB2</accession>
<dbReference type="Gene3D" id="3.60.20.10">
    <property type="entry name" value="Glutamine Phosphoribosylpyrophosphate, subunit 1, domain 1"/>
    <property type="match status" value="1"/>
</dbReference>
<reference evidence="6" key="1">
    <citation type="journal article" date="2019" name="Int. J. Syst. Evol. Microbiol.">
        <title>The Global Catalogue of Microorganisms (GCM) 10K type strain sequencing project: providing services to taxonomists for standard genome sequencing and annotation.</title>
        <authorList>
            <consortium name="The Broad Institute Genomics Platform"/>
            <consortium name="The Broad Institute Genome Sequencing Center for Infectious Disease"/>
            <person name="Wu L."/>
            <person name="Ma J."/>
        </authorList>
    </citation>
    <scope>NUCLEOTIDE SEQUENCE [LARGE SCALE GENOMIC DNA]</scope>
    <source>
        <strain evidence="6">CECT 7956</strain>
    </source>
</reference>
<dbReference type="Gene3D" id="1.10.439.10">
    <property type="entry name" value="Penicillin Amidohydrolase, domain 1"/>
    <property type="match status" value="1"/>
</dbReference>
<dbReference type="EC" id="3.5.1.-" evidence="5"/>
<dbReference type="PIRSF" id="PIRSF001227">
    <property type="entry name" value="Pen_acylase"/>
    <property type="match status" value="1"/>
</dbReference>
<dbReference type="InterPro" id="IPR023343">
    <property type="entry name" value="Penicillin_amidase_dom1"/>
</dbReference>
<proteinExistence type="inferred from homology"/>
<evidence type="ECO:0000256" key="3">
    <source>
        <dbReference type="ARBA" id="ARBA00022801"/>
    </source>
</evidence>
<dbReference type="PANTHER" id="PTHR34218:SF3">
    <property type="entry name" value="ACYL-HOMOSERINE LACTONE ACYLASE PVDQ"/>
    <property type="match status" value="1"/>
</dbReference>
<evidence type="ECO:0000313" key="5">
    <source>
        <dbReference type="EMBL" id="MFC3810863.1"/>
    </source>
</evidence>
<keyword evidence="4" id="KW-0865">Zymogen</keyword>
<dbReference type="InterPro" id="IPR002692">
    <property type="entry name" value="S45"/>
</dbReference>
<keyword evidence="2" id="KW-0732">Signal</keyword>
<dbReference type="InterPro" id="IPR014395">
    <property type="entry name" value="Pen/GL7ACA/AHL_acylase"/>
</dbReference>
<dbReference type="GO" id="GO:0016787">
    <property type="term" value="F:hydrolase activity"/>
    <property type="evidence" value="ECO:0007669"/>
    <property type="project" value="UniProtKB-KW"/>
</dbReference>
<comment type="caution">
    <text evidence="5">The sequence shown here is derived from an EMBL/GenBank/DDBJ whole genome shotgun (WGS) entry which is preliminary data.</text>
</comment>
<protein>
    <submittedName>
        <fullName evidence="5">Penicillin acylase family protein</fullName>
        <ecNumber evidence="5">3.5.1.-</ecNumber>
    </submittedName>
</protein>
<name>A0ABV7YXB2_9BACT</name>
<organism evidence="5 6">
    <name type="scientific">Lacihabitans lacunae</name>
    <dbReference type="NCBI Taxonomy" id="1028214"/>
    <lineage>
        <taxon>Bacteria</taxon>
        <taxon>Pseudomonadati</taxon>
        <taxon>Bacteroidota</taxon>
        <taxon>Cytophagia</taxon>
        <taxon>Cytophagales</taxon>
        <taxon>Leadbetterellaceae</taxon>
        <taxon>Lacihabitans</taxon>
    </lineage>
</organism>
<dbReference type="InterPro" id="IPR043146">
    <property type="entry name" value="Penicillin_amidase_N_B-knob"/>
</dbReference>
<dbReference type="SUPFAM" id="SSF56235">
    <property type="entry name" value="N-terminal nucleophile aminohydrolases (Ntn hydrolases)"/>
    <property type="match status" value="1"/>
</dbReference>
<evidence type="ECO:0000313" key="6">
    <source>
        <dbReference type="Proteomes" id="UP001595616"/>
    </source>
</evidence>
<evidence type="ECO:0000256" key="2">
    <source>
        <dbReference type="ARBA" id="ARBA00022729"/>
    </source>
</evidence>
<dbReference type="Gene3D" id="1.10.1400.10">
    <property type="match status" value="1"/>
</dbReference>
<dbReference type="InterPro" id="IPR029055">
    <property type="entry name" value="Ntn_hydrolases_N"/>
</dbReference>
<dbReference type="PANTHER" id="PTHR34218">
    <property type="entry name" value="PEPTIDASE S45 PENICILLIN AMIDASE"/>
    <property type="match status" value="1"/>
</dbReference>
<keyword evidence="6" id="KW-1185">Reference proteome</keyword>
<dbReference type="Gene3D" id="2.30.120.10">
    <property type="match status" value="1"/>
</dbReference>
<dbReference type="EMBL" id="JBHRYQ010000001">
    <property type="protein sequence ID" value="MFC3810863.1"/>
    <property type="molecule type" value="Genomic_DNA"/>
</dbReference>
<evidence type="ECO:0000256" key="1">
    <source>
        <dbReference type="ARBA" id="ARBA00006586"/>
    </source>
</evidence>
<dbReference type="InterPro" id="IPR043147">
    <property type="entry name" value="Penicillin_amidase_A-knob"/>
</dbReference>
<dbReference type="Pfam" id="PF01804">
    <property type="entry name" value="Penicil_amidase"/>
    <property type="match status" value="1"/>
</dbReference>
<gene>
    <name evidence="5" type="ORF">ACFOOI_09385</name>
</gene>
<dbReference type="Proteomes" id="UP001595616">
    <property type="component" value="Unassembled WGS sequence"/>
</dbReference>
<keyword evidence="3 5" id="KW-0378">Hydrolase</keyword>
<evidence type="ECO:0000256" key="4">
    <source>
        <dbReference type="ARBA" id="ARBA00023145"/>
    </source>
</evidence>